<feature type="compositionally biased region" description="Basic and acidic residues" evidence="1">
    <location>
        <begin position="220"/>
        <end position="233"/>
    </location>
</feature>
<feature type="region of interest" description="Disordered" evidence="1">
    <location>
        <begin position="327"/>
        <end position="354"/>
    </location>
</feature>
<evidence type="ECO:0000256" key="1">
    <source>
        <dbReference type="SAM" id="MobiDB-lite"/>
    </source>
</evidence>
<evidence type="ECO:0000313" key="2">
    <source>
        <dbReference type="EMBL" id="GMF27009.1"/>
    </source>
</evidence>
<reference evidence="2" key="1">
    <citation type="submission" date="2023-04" db="EMBL/GenBank/DDBJ databases">
        <title>Phytophthora fragariaefolia NBRC 109709.</title>
        <authorList>
            <person name="Ichikawa N."/>
            <person name="Sato H."/>
            <person name="Tonouchi N."/>
        </authorList>
    </citation>
    <scope>NUCLEOTIDE SEQUENCE</scope>
    <source>
        <strain evidence="2">NBRC 109709</strain>
    </source>
</reference>
<protein>
    <submittedName>
        <fullName evidence="2">Unnamed protein product</fullName>
    </submittedName>
</protein>
<feature type="compositionally biased region" description="Polar residues" evidence="1">
    <location>
        <begin position="155"/>
        <end position="171"/>
    </location>
</feature>
<gene>
    <name evidence="2" type="ORF">Pfra01_000525700</name>
</gene>
<dbReference type="Proteomes" id="UP001165121">
    <property type="component" value="Unassembled WGS sequence"/>
</dbReference>
<feature type="compositionally biased region" description="Polar residues" evidence="1">
    <location>
        <begin position="340"/>
        <end position="354"/>
    </location>
</feature>
<feature type="region of interest" description="Disordered" evidence="1">
    <location>
        <begin position="133"/>
        <end position="233"/>
    </location>
</feature>
<sequence length="366" mass="39521">MWSKARKRGIVNFHTDLDYCAVLGTYFSMAASPLSDTAVANTNPSSQNAATTHSALSDAAAARAGTSPSIRTPAHVRLVASTNAAQSPQFVVARVERSVFQYIDLSILRSTVIPTLPYTRRPFIHSIENERWDEGKQGSGRRRVSFGMTDASGVRATSSKTVVGSERTASSGCRGAEWLEEGERQQDRSKRREEGERQQDRSKRREDGERMGAQEQQESVDWREDGERMERASGGRIARGRVVVSGGRKESQGIVASGCTRGGALIRHGAWYSTSMMLKAALASARLFCSRLHLTVSHVLILYQFRTQPARVDAYAGAGGEESKALSIKAGSGATEQPADVSSTGAQGMASSNRPSLSLICTTVSS</sequence>
<evidence type="ECO:0000313" key="3">
    <source>
        <dbReference type="Proteomes" id="UP001165121"/>
    </source>
</evidence>
<accession>A0A9W6U1N9</accession>
<proteinExistence type="predicted"/>
<comment type="caution">
    <text evidence="2">The sequence shown here is derived from an EMBL/GenBank/DDBJ whole genome shotgun (WGS) entry which is preliminary data.</text>
</comment>
<keyword evidence="3" id="KW-1185">Reference proteome</keyword>
<dbReference type="EMBL" id="BSXT01000423">
    <property type="protein sequence ID" value="GMF27009.1"/>
    <property type="molecule type" value="Genomic_DNA"/>
</dbReference>
<feature type="compositionally biased region" description="Basic and acidic residues" evidence="1">
    <location>
        <begin position="181"/>
        <end position="212"/>
    </location>
</feature>
<feature type="compositionally biased region" description="Low complexity" evidence="1">
    <location>
        <begin position="49"/>
        <end position="67"/>
    </location>
</feature>
<dbReference type="AlphaFoldDB" id="A0A9W6U1N9"/>
<feature type="region of interest" description="Disordered" evidence="1">
    <location>
        <begin position="42"/>
        <end position="67"/>
    </location>
</feature>
<organism evidence="2 3">
    <name type="scientific">Phytophthora fragariaefolia</name>
    <dbReference type="NCBI Taxonomy" id="1490495"/>
    <lineage>
        <taxon>Eukaryota</taxon>
        <taxon>Sar</taxon>
        <taxon>Stramenopiles</taxon>
        <taxon>Oomycota</taxon>
        <taxon>Peronosporomycetes</taxon>
        <taxon>Peronosporales</taxon>
        <taxon>Peronosporaceae</taxon>
        <taxon>Phytophthora</taxon>
    </lineage>
</organism>
<name>A0A9W6U1N9_9STRA</name>